<keyword evidence="1" id="KW-1133">Transmembrane helix</keyword>
<keyword evidence="3" id="KW-1185">Reference proteome</keyword>
<dbReference type="RefSeq" id="WP_034679225.1">
    <property type="nucleotide sequence ID" value="NZ_FPAP01000005.1"/>
</dbReference>
<reference evidence="2 3" key="1">
    <citation type="submission" date="2014-07" db="EMBL/GenBank/DDBJ databases">
        <title>Genome of Chryseobacterium formosense LMG 24722.</title>
        <authorList>
            <person name="Pipes S.E."/>
            <person name="Stropko S.J."/>
            <person name="Newman J.D."/>
        </authorList>
    </citation>
    <scope>NUCLEOTIDE SEQUENCE [LARGE SCALE GENOMIC DNA]</scope>
    <source>
        <strain evidence="2 3">LMG 24722</strain>
    </source>
</reference>
<sequence>MKSWKSILLFILIILVAVKYIDLTIEYQDNDFIFAGFIIGFYLLLFLIFGTIALNIEFKKYRLLKDLKVFKLTTMSILIVFVALGMHTYFAVRDSSNIILEAEQNFDLNHIKIELREDKTYKFTNGSALGNSYCRGNYIKNDSIITIDTASSDKLLQSNQLAIRGNLIYMIDSNHRIVDSTFYFILNN</sequence>
<protein>
    <submittedName>
        <fullName evidence="2">Uncharacterized protein</fullName>
    </submittedName>
</protein>
<feature type="transmembrane region" description="Helical" evidence="1">
    <location>
        <begin position="33"/>
        <end position="57"/>
    </location>
</feature>
<dbReference type="STRING" id="236814.IX39_18950"/>
<gene>
    <name evidence="2" type="ORF">IX39_18950</name>
</gene>
<accession>A0A085Z072</accession>
<dbReference type="OrthoDB" id="1274775at2"/>
<keyword evidence="1" id="KW-0472">Membrane</keyword>
<comment type="caution">
    <text evidence="2">The sequence shown here is derived from an EMBL/GenBank/DDBJ whole genome shotgun (WGS) entry which is preliminary data.</text>
</comment>
<evidence type="ECO:0000256" key="1">
    <source>
        <dbReference type="SAM" id="Phobius"/>
    </source>
</evidence>
<organism evidence="2 3">
    <name type="scientific">Chryseobacterium formosense</name>
    <dbReference type="NCBI Taxonomy" id="236814"/>
    <lineage>
        <taxon>Bacteria</taxon>
        <taxon>Pseudomonadati</taxon>
        <taxon>Bacteroidota</taxon>
        <taxon>Flavobacteriia</taxon>
        <taxon>Flavobacteriales</taxon>
        <taxon>Weeksellaceae</taxon>
        <taxon>Chryseobacterium group</taxon>
        <taxon>Chryseobacterium</taxon>
    </lineage>
</organism>
<evidence type="ECO:0000313" key="3">
    <source>
        <dbReference type="Proteomes" id="UP000028713"/>
    </source>
</evidence>
<name>A0A085Z072_9FLAO</name>
<proteinExistence type="predicted"/>
<dbReference type="Proteomes" id="UP000028713">
    <property type="component" value="Unassembled WGS sequence"/>
</dbReference>
<feature type="transmembrane region" description="Helical" evidence="1">
    <location>
        <begin position="69"/>
        <end position="90"/>
    </location>
</feature>
<evidence type="ECO:0000313" key="2">
    <source>
        <dbReference type="EMBL" id="KFE97835.1"/>
    </source>
</evidence>
<dbReference type="AlphaFoldDB" id="A0A085Z072"/>
<keyword evidence="1" id="KW-0812">Transmembrane</keyword>
<dbReference type="EMBL" id="JPRP01000004">
    <property type="protein sequence ID" value="KFE97835.1"/>
    <property type="molecule type" value="Genomic_DNA"/>
</dbReference>